<sequence length="174" mass="19711">MSTTITAAQADCLMLWSLHRTHWPRIEELHRQVRRIVTRRRMGAEDKAEAELARALEAVELDEAKADSPWVVGSMLQRMDFDARIRRHARGGRIGLLIESRDCDGVYTCTMRVMNADVAKVRAWCDQHAEGADGPVVFGPCTPESYRDFEPITRDLVAEAHEDGHRHTIHSPIG</sequence>
<evidence type="ECO:0000313" key="1">
    <source>
        <dbReference type="EMBL" id="CAB4158576.1"/>
    </source>
</evidence>
<name>A0A6J5NLJ4_9CAUD</name>
<gene>
    <name evidence="1" type="ORF">UFOVP703_19</name>
</gene>
<accession>A0A6J5NLJ4</accession>
<protein>
    <submittedName>
        <fullName evidence="1">Uncharacterized protein</fullName>
    </submittedName>
</protein>
<reference evidence="1" key="1">
    <citation type="submission" date="2020-04" db="EMBL/GenBank/DDBJ databases">
        <authorList>
            <person name="Chiriac C."/>
            <person name="Salcher M."/>
            <person name="Ghai R."/>
            <person name="Kavagutti S V."/>
        </authorList>
    </citation>
    <scope>NUCLEOTIDE SEQUENCE</scope>
</reference>
<dbReference type="EMBL" id="LR796673">
    <property type="protein sequence ID" value="CAB4158576.1"/>
    <property type="molecule type" value="Genomic_DNA"/>
</dbReference>
<proteinExistence type="predicted"/>
<organism evidence="1">
    <name type="scientific">uncultured Caudovirales phage</name>
    <dbReference type="NCBI Taxonomy" id="2100421"/>
    <lineage>
        <taxon>Viruses</taxon>
        <taxon>Duplodnaviria</taxon>
        <taxon>Heunggongvirae</taxon>
        <taxon>Uroviricota</taxon>
        <taxon>Caudoviricetes</taxon>
        <taxon>Peduoviridae</taxon>
        <taxon>Maltschvirus</taxon>
        <taxon>Maltschvirus maltsch</taxon>
    </lineage>
</organism>